<proteinExistence type="predicted"/>
<dbReference type="HOGENOM" id="CLU_852880_0_0_1"/>
<reference evidence="2 3" key="1">
    <citation type="submission" date="2014-04" db="EMBL/GenBank/DDBJ databases">
        <authorList>
            <consortium name="DOE Joint Genome Institute"/>
            <person name="Kuo A."/>
            <person name="Tarkka M."/>
            <person name="Buscot F."/>
            <person name="Kohler A."/>
            <person name="Nagy L.G."/>
            <person name="Floudas D."/>
            <person name="Copeland A."/>
            <person name="Barry K.W."/>
            <person name="Cichocki N."/>
            <person name="Veneault-Fourrey C."/>
            <person name="LaButti K."/>
            <person name="Lindquist E.A."/>
            <person name="Lipzen A."/>
            <person name="Lundell T."/>
            <person name="Morin E."/>
            <person name="Murat C."/>
            <person name="Sun H."/>
            <person name="Tunlid A."/>
            <person name="Henrissat B."/>
            <person name="Grigoriev I.V."/>
            <person name="Hibbett D.S."/>
            <person name="Martin F."/>
            <person name="Nordberg H.P."/>
            <person name="Cantor M.N."/>
            <person name="Hua S.X."/>
        </authorList>
    </citation>
    <scope>NUCLEOTIDE SEQUENCE [LARGE SCALE GENOMIC DNA]</scope>
    <source>
        <strain evidence="2 3">F 1598</strain>
    </source>
</reference>
<protein>
    <submittedName>
        <fullName evidence="2">Uncharacterized protein</fullName>
    </submittedName>
</protein>
<evidence type="ECO:0000313" key="3">
    <source>
        <dbReference type="Proteomes" id="UP000054166"/>
    </source>
</evidence>
<name>A0A0C3BLW6_PILCF</name>
<gene>
    <name evidence="2" type="ORF">PILCRDRAFT_814979</name>
</gene>
<reference evidence="3" key="2">
    <citation type="submission" date="2015-01" db="EMBL/GenBank/DDBJ databases">
        <title>Evolutionary Origins and Diversification of the Mycorrhizal Mutualists.</title>
        <authorList>
            <consortium name="DOE Joint Genome Institute"/>
            <consortium name="Mycorrhizal Genomics Consortium"/>
            <person name="Kohler A."/>
            <person name="Kuo A."/>
            <person name="Nagy L.G."/>
            <person name="Floudas D."/>
            <person name="Copeland A."/>
            <person name="Barry K.W."/>
            <person name="Cichocki N."/>
            <person name="Veneault-Fourrey C."/>
            <person name="LaButti K."/>
            <person name="Lindquist E.A."/>
            <person name="Lipzen A."/>
            <person name="Lundell T."/>
            <person name="Morin E."/>
            <person name="Murat C."/>
            <person name="Riley R."/>
            <person name="Ohm R."/>
            <person name="Sun H."/>
            <person name="Tunlid A."/>
            <person name="Henrissat B."/>
            <person name="Grigoriev I.V."/>
            <person name="Hibbett D.S."/>
            <person name="Martin F."/>
        </authorList>
    </citation>
    <scope>NUCLEOTIDE SEQUENCE [LARGE SCALE GENOMIC DNA]</scope>
    <source>
        <strain evidence="3">F 1598</strain>
    </source>
</reference>
<evidence type="ECO:0000256" key="1">
    <source>
        <dbReference type="SAM" id="MobiDB-lite"/>
    </source>
</evidence>
<dbReference type="InParanoid" id="A0A0C3BLW6"/>
<organism evidence="2 3">
    <name type="scientific">Piloderma croceum (strain F 1598)</name>
    <dbReference type="NCBI Taxonomy" id="765440"/>
    <lineage>
        <taxon>Eukaryota</taxon>
        <taxon>Fungi</taxon>
        <taxon>Dikarya</taxon>
        <taxon>Basidiomycota</taxon>
        <taxon>Agaricomycotina</taxon>
        <taxon>Agaricomycetes</taxon>
        <taxon>Agaricomycetidae</taxon>
        <taxon>Atheliales</taxon>
        <taxon>Atheliaceae</taxon>
        <taxon>Piloderma</taxon>
    </lineage>
</organism>
<dbReference type="EMBL" id="KN832979">
    <property type="protein sequence ID" value="KIM87453.1"/>
    <property type="molecule type" value="Genomic_DNA"/>
</dbReference>
<feature type="compositionally biased region" description="Polar residues" evidence="1">
    <location>
        <begin position="63"/>
        <end position="73"/>
    </location>
</feature>
<keyword evidence="3" id="KW-1185">Reference proteome</keyword>
<dbReference type="Proteomes" id="UP000054166">
    <property type="component" value="Unassembled WGS sequence"/>
</dbReference>
<evidence type="ECO:0000313" key="2">
    <source>
        <dbReference type="EMBL" id="KIM87453.1"/>
    </source>
</evidence>
<accession>A0A0C3BLW6</accession>
<feature type="region of interest" description="Disordered" evidence="1">
    <location>
        <begin position="54"/>
        <end position="73"/>
    </location>
</feature>
<dbReference type="AlphaFoldDB" id="A0A0C3BLW6"/>
<sequence>MKPYVETTLPPLPAIVTSSWTIQPFEWSKTASTVIVVDACTQQTSAIQEDVAPPAPILPASQKPHQPSKSSTTAAVKNMPNHIKEQDPMALGRAQVAYQLDCLLKSLERASAERIGKGDQYPGRWITFRPFINAVKKNTLFYDLGPSPSLIDRLMARVMKRLISIARSVELDKPESVVVERSQSKSMAGQRLQYRATLINGRLNSNRQKLEENIGAVAHLLILSGQYHDRGSNFLALLVARRALSGVKSARRYMDKIIDDDYNDRCIFNQFQIPGLAADASRIAKAEQRGTWDLESSPAWYEVMHRQDYKAWQRAAREGRLLGKKE</sequence>